<reference evidence="1 2" key="1">
    <citation type="journal article" date="2016" name="Front. Microbiol.">
        <title>High-Level Heat Resistance of Spores of Bacillus amyloliquefaciens and Bacillus licheniformis Results from the Presence of a spoVA Operon in a Tn1546 Transposon.</title>
        <authorList>
            <person name="Berendsen E.M."/>
            <person name="Koning R.A."/>
            <person name="Boekhorst J."/>
            <person name="de Jong A."/>
            <person name="Kuipers O.P."/>
            <person name="Wells-Bennik M.H."/>
        </authorList>
    </citation>
    <scope>NUCLEOTIDE SEQUENCE [LARGE SCALE GENOMIC DNA]</scope>
    <source>
        <strain evidence="1 2">B4121</strain>
    </source>
</reference>
<dbReference type="EMBL" id="LKPO01000022">
    <property type="protein sequence ID" value="OLF89261.1"/>
    <property type="molecule type" value="Genomic_DNA"/>
</dbReference>
<accession>A0A7Z0WVR6</accession>
<sequence>MEASDTTNKPNARVSERNSLDFIQKVAPFDLFLSLHHLIIKKYGIIWPLIPSIE</sequence>
<proteinExistence type="predicted"/>
<dbReference type="AlphaFoldDB" id="A0A7Z0WVR6"/>
<organism evidence="1 2">
    <name type="scientific">Bacillus paralicheniformis</name>
    <dbReference type="NCBI Taxonomy" id="1648923"/>
    <lineage>
        <taxon>Bacteria</taxon>
        <taxon>Bacillati</taxon>
        <taxon>Bacillota</taxon>
        <taxon>Bacilli</taxon>
        <taxon>Bacillales</taxon>
        <taxon>Bacillaceae</taxon>
        <taxon>Bacillus</taxon>
    </lineage>
</organism>
<protein>
    <submittedName>
        <fullName evidence="1">Uncharacterized protein</fullName>
    </submittedName>
</protein>
<evidence type="ECO:0000313" key="2">
    <source>
        <dbReference type="Proteomes" id="UP000185604"/>
    </source>
</evidence>
<evidence type="ECO:0000313" key="1">
    <source>
        <dbReference type="EMBL" id="OLF89261.1"/>
    </source>
</evidence>
<name>A0A7Z0WVR6_9BACI</name>
<comment type="caution">
    <text evidence="1">The sequence shown here is derived from an EMBL/GenBank/DDBJ whole genome shotgun (WGS) entry which is preliminary data.</text>
</comment>
<dbReference type="Proteomes" id="UP000185604">
    <property type="component" value="Unassembled WGS sequence"/>
</dbReference>
<gene>
    <name evidence="1" type="ORF">B4121_3654</name>
</gene>